<evidence type="ECO:0000256" key="1">
    <source>
        <dbReference type="ARBA" id="ARBA00022679"/>
    </source>
</evidence>
<name>A0A4Y7QLV5_9AGAM</name>
<dbReference type="GO" id="GO:0006004">
    <property type="term" value="P:fucose metabolic process"/>
    <property type="evidence" value="ECO:0007669"/>
    <property type="project" value="UniProtKB-KW"/>
</dbReference>
<keyword evidence="3" id="KW-0119">Carbohydrate metabolism</keyword>
<reference evidence="4 5" key="1">
    <citation type="submission" date="2018-06" db="EMBL/GenBank/DDBJ databases">
        <title>A transcriptomic atlas of mushroom development highlights an independent origin of complex multicellularity.</title>
        <authorList>
            <consortium name="DOE Joint Genome Institute"/>
            <person name="Krizsan K."/>
            <person name="Almasi E."/>
            <person name="Merenyi Z."/>
            <person name="Sahu N."/>
            <person name="Viragh M."/>
            <person name="Koszo T."/>
            <person name="Mondo S."/>
            <person name="Kiss B."/>
            <person name="Balint B."/>
            <person name="Kues U."/>
            <person name="Barry K."/>
            <person name="Hegedus J.C."/>
            <person name="Henrissat B."/>
            <person name="Johnson J."/>
            <person name="Lipzen A."/>
            <person name="Ohm R."/>
            <person name="Nagy I."/>
            <person name="Pangilinan J."/>
            <person name="Yan J."/>
            <person name="Xiong Y."/>
            <person name="Grigoriev I.V."/>
            <person name="Hibbett D.S."/>
            <person name="Nagy L.G."/>
        </authorList>
    </citation>
    <scope>NUCLEOTIDE SEQUENCE [LARGE SCALE GENOMIC DNA]</scope>
    <source>
        <strain evidence="4 5">SZMC22713</strain>
    </source>
</reference>
<dbReference type="AlphaFoldDB" id="A0A4Y7QLV5"/>
<protein>
    <submittedName>
        <fullName evidence="4">Uncharacterized protein</fullName>
    </submittedName>
</protein>
<evidence type="ECO:0000256" key="3">
    <source>
        <dbReference type="ARBA" id="ARBA00023277"/>
    </source>
</evidence>
<dbReference type="STRING" id="50990.A0A4Y7QLV5"/>
<gene>
    <name evidence="4" type="ORF">BD410DRAFT_335189</name>
</gene>
<evidence type="ECO:0000313" key="4">
    <source>
        <dbReference type="EMBL" id="TDL27890.1"/>
    </source>
</evidence>
<dbReference type="Proteomes" id="UP000294933">
    <property type="component" value="Unassembled WGS sequence"/>
</dbReference>
<dbReference type="CDD" id="cd11296">
    <property type="entry name" value="O-FucT_like"/>
    <property type="match status" value="1"/>
</dbReference>
<organism evidence="4 5">
    <name type="scientific">Rickenella mellea</name>
    <dbReference type="NCBI Taxonomy" id="50990"/>
    <lineage>
        <taxon>Eukaryota</taxon>
        <taxon>Fungi</taxon>
        <taxon>Dikarya</taxon>
        <taxon>Basidiomycota</taxon>
        <taxon>Agaricomycotina</taxon>
        <taxon>Agaricomycetes</taxon>
        <taxon>Hymenochaetales</taxon>
        <taxon>Rickenellaceae</taxon>
        <taxon>Rickenella</taxon>
    </lineage>
</organism>
<dbReference type="Pfam" id="PF10250">
    <property type="entry name" value="O-FucT"/>
    <property type="match status" value="1"/>
</dbReference>
<keyword evidence="2" id="KW-0294">Fucose metabolism</keyword>
<dbReference type="InterPro" id="IPR019378">
    <property type="entry name" value="GDP-Fuc_O-FucTrfase"/>
</dbReference>
<keyword evidence="5" id="KW-1185">Reference proteome</keyword>
<dbReference type="VEuPathDB" id="FungiDB:BD410DRAFT_335189"/>
<dbReference type="Gene3D" id="3.40.50.11350">
    <property type="match status" value="1"/>
</dbReference>
<keyword evidence="1" id="KW-0808">Transferase</keyword>
<dbReference type="OrthoDB" id="423313at2759"/>
<evidence type="ECO:0000313" key="5">
    <source>
        <dbReference type="Proteomes" id="UP000294933"/>
    </source>
</evidence>
<dbReference type="EMBL" id="ML170158">
    <property type="protein sequence ID" value="TDL27890.1"/>
    <property type="molecule type" value="Genomic_DNA"/>
</dbReference>
<evidence type="ECO:0000256" key="2">
    <source>
        <dbReference type="ARBA" id="ARBA00023253"/>
    </source>
</evidence>
<proteinExistence type="predicted"/>
<accession>A0A4Y7QLV5</accession>
<sequence>MEPESVWSSLNFSKQPEPKVEEPLWSPWVVGKPTRHFRDNLRNDTKYVTAWAPGGWTNDVMSYFNIIYLASISNRVAILPPFEPSHMPLDAPPMTFSEIFDLPRLIEETRMRVIEFWDVKDPQSDSVDDIGCWSTWATANPSGGGARPSGNANIAKLDPSYTPVPRDAKLHPNLDGDWHVKFWSLAALMYPDYRKQMTQEMGFPDAYDFNATIPSQRHQHTLPPDDHLTCFDFMYFVSASRGLEYEYDYSPAWRSVGTYARWHPKLLELAEHYLRRAFRLSPAEEIPPFVSVHARHGEFTMWCKGLPAKECFAPLSAYARRVKEVQDELREKKGITATKVLFTSDETDPEWWAGVKELGWISINHDDEETEDRYGIWYSVLLDAIFQSLGTGFVGTDRSTFSLIARRRVIDWSGGVWRDVKWGRPGADDH</sequence>
<dbReference type="GO" id="GO:0016740">
    <property type="term" value="F:transferase activity"/>
    <property type="evidence" value="ECO:0007669"/>
    <property type="project" value="UniProtKB-KW"/>
</dbReference>